<gene>
    <name evidence="1" type="ORF">H4W80_007087</name>
</gene>
<evidence type="ECO:0000313" key="1">
    <source>
        <dbReference type="EMBL" id="MBE1588829.1"/>
    </source>
</evidence>
<sequence>MSDALVVQCVTSVAETRELPALADENPLIGAVVGWADLTSPAIGDVLAATATTFYGLTSAGGRTAPCS</sequence>
<organism evidence="1 2">
    <name type="scientific">Nonomuraea angiospora</name>
    <dbReference type="NCBI Taxonomy" id="46172"/>
    <lineage>
        <taxon>Bacteria</taxon>
        <taxon>Bacillati</taxon>
        <taxon>Actinomycetota</taxon>
        <taxon>Actinomycetes</taxon>
        <taxon>Streptosporangiales</taxon>
        <taxon>Streptosporangiaceae</taxon>
        <taxon>Nonomuraea</taxon>
    </lineage>
</organism>
<protein>
    <submittedName>
        <fullName evidence="1">Uncharacterized protein</fullName>
    </submittedName>
</protein>
<dbReference type="EMBL" id="JADBEK010000001">
    <property type="protein sequence ID" value="MBE1588829.1"/>
    <property type="molecule type" value="Genomic_DNA"/>
</dbReference>
<dbReference type="RefSeq" id="WP_225963830.1">
    <property type="nucleotide sequence ID" value="NZ_JADBEK010000001.1"/>
</dbReference>
<dbReference type="Gene3D" id="3.20.20.140">
    <property type="entry name" value="Metal-dependent hydrolases"/>
    <property type="match status" value="1"/>
</dbReference>
<dbReference type="Proteomes" id="UP000633509">
    <property type="component" value="Unassembled WGS sequence"/>
</dbReference>
<name>A0ABR9M7G5_9ACTN</name>
<evidence type="ECO:0000313" key="2">
    <source>
        <dbReference type="Proteomes" id="UP000633509"/>
    </source>
</evidence>
<reference evidence="1 2" key="1">
    <citation type="submission" date="2020-10" db="EMBL/GenBank/DDBJ databases">
        <title>Sequencing the genomes of 1000 actinobacteria strains.</title>
        <authorList>
            <person name="Klenk H.-P."/>
        </authorList>
    </citation>
    <scope>NUCLEOTIDE SEQUENCE [LARGE SCALE GENOMIC DNA]</scope>
    <source>
        <strain evidence="1 2">DSM 43173</strain>
    </source>
</reference>
<comment type="caution">
    <text evidence="1">The sequence shown here is derived from an EMBL/GenBank/DDBJ whole genome shotgun (WGS) entry which is preliminary data.</text>
</comment>
<keyword evidence="2" id="KW-1185">Reference proteome</keyword>
<proteinExistence type="predicted"/>
<accession>A0ABR9M7G5</accession>